<sequence length="240" mass="24103">MLGTAIVQNPVFGVGLTAGTYWGAVGLHRRLGRNPLLTPVFVTIVIVAGVLELLGIDYADYLTSVQPISLLLGPATVALAVPLVVAARGLRDAAVPVLVAVVAGCLTALLTTWGVLRLFGVDKDLLLSMLTKSVTTPVALGVSAEIGGTAPLAAVFSIVTGIIGAVAGPSLLRLARIRDERARGLAVGVAAHGIGTAAILAESEKAGGWSGAGMVLSALLTTALLPVVVPLADSAGLLGR</sequence>
<keyword evidence="7" id="KW-1185">Reference proteome</keyword>
<comment type="subcellular location">
    <subcellularLocation>
        <location evidence="1">Membrane</location>
        <topology evidence="1">Multi-pass membrane protein</topology>
    </subcellularLocation>
</comment>
<dbReference type="AlphaFoldDB" id="A0A7K1FIX8"/>
<dbReference type="GO" id="GO:0016020">
    <property type="term" value="C:membrane"/>
    <property type="evidence" value="ECO:0007669"/>
    <property type="project" value="UniProtKB-SubCell"/>
</dbReference>
<feature type="transmembrane region" description="Helical" evidence="5">
    <location>
        <begin position="6"/>
        <end position="24"/>
    </location>
</feature>
<dbReference type="InterPro" id="IPR007300">
    <property type="entry name" value="CidB/LrgB"/>
</dbReference>
<feature type="transmembrane region" description="Helical" evidence="5">
    <location>
        <begin position="207"/>
        <end position="232"/>
    </location>
</feature>
<gene>
    <name evidence="6" type="ORF">GIS00_08970</name>
</gene>
<reference evidence="6 7" key="1">
    <citation type="submission" date="2019-11" db="EMBL/GenBank/DDBJ databases">
        <authorList>
            <person name="Jiang L.-Q."/>
        </authorList>
    </citation>
    <scope>NUCLEOTIDE SEQUENCE [LARGE SCALE GENOMIC DNA]</scope>
    <source>
        <strain evidence="6 7">YIM 132087</strain>
    </source>
</reference>
<keyword evidence="2 5" id="KW-0812">Transmembrane</keyword>
<accession>A0A7K1FIX8</accession>
<protein>
    <submittedName>
        <fullName evidence="6">LrgB family protein</fullName>
    </submittedName>
</protein>
<evidence type="ECO:0000256" key="2">
    <source>
        <dbReference type="ARBA" id="ARBA00022692"/>
    </source>
</evidence>
<name>A0A7K1FIX8_9ACTN</name>
<organism evidence="6 7">
    <name type="scientific">Nakamurella alba</name>
    <dbReference type="NCBI Taxonomy" id="2665158"/>
    <lineage>
        <taxon>Bacteria</taxon>
        <taxon>Bacillati</taxon>
        <taxon>Actinomycetota</taxon>
        <taxon>Actinomycetes</taxon>
        <taxon>Nakamurellales</taxon>
        <taxon>Nakamurellaceae</taxon>
        <taxon>Nakamurella</taxon>
    </lineage>
</organism>
<evidence type="ECO:0000313" key="6">
    <source>
        <dbReference type="EMBL" id="MTD14075.1"/>
    </source>
</evidence>
<feature type="transmembrane region" description="Helical" evidence="5">
    <location>
        <begin position="68"/>
        <end position="87"/>
    </location>
</feature>
<dbReference type="PANTHER" id="PTHR30249">
    <property type="entry name" value="PUTATIVE SEROTONIN TRANSPORTER"/>
    <property type="match status" value="1"/>
</dbReference>
<dbReference type="PANTHER" id="PTHR30249:SF0">
    <property type="entry name" value="PLASTIDAL GLYCOLATE_GLYCERATE TRANSLOCATOR 1, CHLOROPLASTIC"/>
    <property type="match status" value="1"/>
</dbReference>
<proteinExistence type="predicted"/>
<keyword evidence="3 5" id="KW-1133">Transmembrane helix</keyword>
<feature type="transmembrane region" description="Helical" evidence="5">
    <location>
        <begin position="150"/>
        <end position="172"/>
    </location>
</feature>
<comment type="caution">
    <text evidence="6">The sequence shown here is derived from an EMBL/GenBank/DDBJ whole genome shotgun (WGS) entry which is preliminary data.</text>
</comment>
<dbReference type="EMBL" id="WLYK01000002">
    <property type="protein sequence ID" value="MTD14075.1"/>
    <property type="molecule type" value="Genomic_DNA"/>
</dbReference>
<dbReference type="Proteomes" id="UP000460221">
    <property type="component" value="Unassembled WGS sequence"/>
</dbReference>
<evidence type="ECO:0000256" key="4">
    <source>
        <dbReference type="ARBA" id="ARBA00023136"/>
    </source>
</evidence>
<feature type="transmembrane region" description="Helical" evidence="5">
    <location>
        <begin position="36"/>
        <end position="56"/>
    </location>
</feature>
<evidence type="ECO:0000256" key="5">
    <source>
        <dbReference type="SAM" id="Phobius"/>
    </source>
</evidence>
<feature type="transmembrane region" description="Helical" evidence="5">
    <location>
        <begin position="184"/>
        <end position="201"/>
    </location>
</feature>
<evidence type="ECO:0000313" key="7">
    <source>
        <dbReference type="Proteomes" id="UP000460221"/>
    </source>
</evidence>
<keyword evidence="4 5" id="KW-0472">Membrane</keyword>
<evidence type="ECO:0000256" key="3">
    <source>
        <dbReference type="ARBA" id="ARBA00022989"/>
    </source>
</evidence>
<dbReference type="Pfam" id="PF04172">
    <property type="entry name" value="LrgB"/>
    <property type="match status" value="1"/>
</dbReference>
<feature type="transmembrane region" description="Helical" evidence="5">
    <location>
        <begin position="94"/>
        <end position="116"/>
    </location>
</feature>
<evidence type="ECO:0000256" key="1">
    <source>
        <dbReference type="ARBA" id="ARBA00004141"/>
    </source>
</evidence>